<evidence type="ECO:0000313" key="5">
    <source>
        <dbReference type="EMBL" id="GMQ35452.1"/>
    </source>
</evidence>
<keyword evidence="2" id="KW-0805">Transcription regulation</keyword>
<evidence type="ECO:0000313" key="6">
    <source>
        <dbReference type="Proteomes" id="UP001307705"/>
    </source>
</evidence>
<evidence type="ECO:0000256" key="3">
    <source>
        <dbReference type="ARBA" id="ARBA00023163"/>
    </source>
</evidence>
<gene>
    <name evidence="5" type="ORF">Ataiwa_37250</name>
</gene>
<evidence type="ECO:0000256" key="2">
    <source>
        <dbReference type="ARBA" id="ARBA00023015"/>
    </source>
</evidence>
<name>A0ABQ6Q8W8_9BACT</name>
<reference evidence="5 6" key="1">
    <citation type="submission" date="2023-08" db="EMBL/GenBank/DDBJ databases">
        <title>Draft genome sequence of Algoriphagus taiwanensis.</title>
        <authorList>
            <person name="Takatani N."/>
            <person name="Hosokawa M."/>
            <person name="Sawabe T."/>
        </authorList>
    </citation>
    <scope>NUCLEOTIDE SEQUENCE [LARGE SCALE GENOMIC DNA]</scope>
    <source>
        <strain evidence="5 6">JCM 19755</strain>
    </source>
</reference>
<dbReference type="InterPro" id="IPR006645">
    <property type="entry name" value="NGN-like_dom"/>
</dbReference>
<dbReference type="InterPro" id="IPR036735">
    <property type="entry name" value="NGN_dom_sf"/>
</dbReference>
<dbReference type="Proteomes" id="UP001307705">
    <property type="component" value="Unassembled WGS sequence"/>
</dbReference>
<proteinExistence type="predicted"/>
<dbReference type="EMBL" id="BTPE01000019">
    <property type="protein sequence ID" value="GMQ35452.1"/>
    <property type="molecule type" value="Genomic_DNA"/>
</dbReference>
<dbReference type="PANTHER" id="PTHR30265">
    <property type="entry name" value="RHO-INTERACTING TRANSCRIPTION TERMINATION FACTOR NUSG"/>
    <property type="match status" value="1"/>
</dbReference>
<keyword evidence="6" id="KW-1185">Reference proteome</keyword>
<keyword evidence="3" id="KW-0804">Transcription</keyword>
<dbReference type="Pfam" id="PF02357">
    <property type="entry name" value="NusG"/>
    <property type="match status" value="1"/>
</dbReference>
<comment type="caution">
    <text evidence="5">The sequence shown here is derived from an EMBL/GenBank/DDBJ whole genome shotgun (WGS) entry which is preliminary data.</text>
</comment>
<protein>
    <submittedName>
        <fullName evidence="5">UpxY family transcription antiterminator</fullName>
    </submittedName>
</protein>
<accession>A0ABQ6Q8W8</accession>
<dbReference type="SMART" id="SM00738">
    <property type="entry name" value="NGN"/>
    <property type="match status" value="1"/>
</dbReference>
<dbReference type="InterPro" id="IPR043425">
    <property type="entry name" value="NusG-like"/>
</dbReference>
<keyword evidence="1" id="KW-0889">Transcription antitermination</keyword>
<feature type="domain" description="NusG-like N-terminal" evidence="4">
    <location>
        <begin position="17"/>
        <end position="114"/>
    </location>
</feature>
<sequence length="184" mass="21474">MDFVILKSQIELVEMQEMKWYVMYTASRSEKKVADRLRERGWEVYLPIVEELRQWSDRKKKVQRALFNGYVFVKTSRNQLWECLQVPGAVKFVHFSGQHATVREEEIELIQRVVTTGVAVETDGSEIEPGEKVKVMGGPLQDMIGECIEKGNKDYFMIRIPGIYQNMLISIPRKFLQVIESQKV</sequence>
<dbReference type="Gene3D" id="3.30.70.940">
    <property type="entry name" value="NusG, N-terminal domain"/>
    <property type="match status" value="1"/>
</dbReference>
<evidence type="ECO:0000259" key="4">
    <source>
        <dbReference type="SMART" id="SM00738"/>
    </source>
</evidence>
<organism evidence="5 6">
    <name type="scientific">Algoriphagus taiwanensis</name>
    <dbReference type="NCBI Taxonomy" id="1445656"/>
    <lineage>
        <taxon>Bacteria</taxon>
        <taxon>Pseudomonadati</taxon>
        <taxon>Bacteroidota</taxon>
        <taxon>Cytophagia</taxon>
        <taxon>Cytophagales</taxon>
        <taxon>Cyclobacteriaceae</taxon>
        <taxon>Algoriphagus</taxon>
    </lineage>
</organism>
<dbReference type="NCBIfam" id="NF033644">
    <property type="entry name" value="antiterm_UpxY"/>
    <property type="match status" value="1"/>
</dbReference>
<evidence type="ECO:0000256" key="1">
    <source>
        <dbReference type="ARBA" id="ARBA00022814"/>
    </source>
</evidence>
<dbReference type="CDD" id="cd09895">
    <property type="entry name" value="NGN_SP_UpxY"/>
    <property type="match status" value="1"/>
</dbReference>
<dbReference type="SUPFAM" id="SSF82679">
    <property type="entry name" value="N-utilization substance G protein NusG, N-terminal domain"/>
    <property type="match status" value="1"/>
</dbReference>
<dbReference type="PANTHER" id="PTHR30265:SF4">
    <property type="entry name" value="KOW MOTIF FAMILY PROTEIN, EXPRESSED"/>
    <property type="match status" value="1"/>
</dbReference>